<comment type="subcellular location">
    <subcellularLocation>
        <location evidence="1">Membrane</location>
    </subcellularLocation>
</comment>
<evidence type="ECO:0000259" key="6">
    <source>
        <dbReference type="Pfam" id="PF04116"/>
    </source>
</evidence>
<evidence type="ECO:0000256" key="2">
    <source>
        <dbReference type="ARBA" id="ARBA00022692"/>
    </source>
</evidence>
<dbReference type="PANTHER" id="PTHR11863">
    <property type="entry name" value="STEROL DESATURASE"/>
    <property type="match status" value="1"/>
</dbReference>
<evidence type="ECO:0000313" key="7">
    <source>
        <dbReference type="EMBL" id="CAI4218542.1"/>
    </source>
</evidence>
<evidence type="ECO:0000256" key="3">
    <source>
        <dbReference type="ARBA" id="ARBA00022989"/>
    </source>
</evidence>
<evidence type="ECO:0000256" key="1">
    <source>
        <dbReference type="ARBA" id="ARBA00004370"/>
    </source>
</evidence>
<keyword evidence="8" id="KW-1185">Reference proteome</keyword>
<proteinExistence type="predicted"/>
<dbReference type="GO" id="GO:0005506">
    <property type="term" value="F:iron ion binding"/>
    <property type="evidence" value="ECO:0007669"/>
    <property type="project" value="InterPro"/>
</dbReference>
<feature type="signal peptide" evidence="5">
    <location>
        <begin position="1"/>
        <end position="21"/>
    </location>
</feature>
<accession>A0A9P1H885</accession>
<feature type="chain" id="PRO_5040212457" description="Fatty acid hydroxylase domain-containing protein" evidence="5">
    <location>
        <begin position="22"/>
        <end position="246"/>
    </location>
</feature>
<organism evidence="7 8">
    <name type="scientific">Parascedosporium putredinis</name>
    <dbReference type="NCBI Taxonomy" id="1442378"/>
    <lineage>
        <taxon>Eukaryota</taxon>
        <taxon>Fungi</taxon>
        <taxon>Dikarya</taxon>
        <taxon>Ascomycota</taxon>
        <taxon>Pezizomycotina</taxon>
        <taxon>Sordariomycetes</taxon>
        <taxon>Hypocreomycetidae</taxon>
        <taxon>Microascales</taxon>
        <taxon>Microascaceae</taxon>
        <taxon>Parascedosporium</taxon>
    </lineage>
</organism>
<dbReference type="GO" id="GO:0008610">
    <property type="term" value="P:lipid biosynthetic process"/>
    <property type="evidence" value="ECO:0007669"/>
    <property type="project" value="InterPro"/>
</dbReference>
<keyword evidence="4" id="KW-0472">Membrane</keyword>
<feature type="domain" description="Fatty acid hydroxylase" evidence="6">
    <location>
        <begin position="110"/>
        <end position="233"/>
    </location>
</feature>
<dbReference type="GO" id="GO:0016491">
    <property type="term" value="F:oxidoreductase activity"/>
    <property type="evidence" value="ECO:0007669"/>
    <property type="project" value="InterPro"/>
</dbReference>
<evidence type="ECO:0000256" key="5">
    <source>
        <dbReference type="SAM" id="SignalP"/>
    </source>
</evidence>
<dbReference type="Pfam" id="PF04116">
    <property type="entry name" value="FA_hydroxylase"/>
    <property type="match status" value="1"/>
</dbReference>
<keyword evidence="2" id="KW-0812">Transmembrane</keyword>
<dbReference type="GO" id="GO:0016020">
    <property type="term" value="C:membrane"/>
    <property type="evidence" value="ECO:0007669"/>
    <property type="project" value="UniProtKB-SubCell"/>
</dbReference>
<reference evidence="7" key="1">
    <citation type="submission" date="2022-11" db="EMBL/GenBank/DDBJ databases">
        <authorList>
            <person name="Scott C."/>
            <person name="Bruce N."/>
        </authorList>
    </citation>
    <scope>NUCLEOTIDE SEQUENCE</scope>
</reference>
<dbReference type="AlphaFoldDB" id="A0A9P1H885"/>
<protein>
    <recommendedName>
        <fullName evidence="6">Fatty acid hydroxylase domain-containing protein</fullName>
    </recommendedName>
</protein>
<dbReference type="InterPro" id="IPR006694">
    <property type="entry name" value="Fatty_acid_hydroxylase"/>
</dbReference>
<dbReference type="InterPro" id="IPR050307">
    <property type="entry name" value="Sterol_Desaturase_Related"/>
</dbReference>
<evidence type="ECO:0000256" key="4">
    <source>
        <dbReference type="ARBA" id="ARBA00023136"/>
    </source>
</evidence>
<comment type="caution">
    <text evidence="7">The sequence shown here is derived from an EMBL/GenBank/DDBJ whole genome shotgun (WGS) entry which is preliminary data.</text>
</comment>
<dbReference type="OrthoDB" id="408954at2759"/>
<gene>
    <name evidence="7" type="ORF">PPNO1_LOCUS8124</name>
</gene>
<dbReference type="Proteomes" id="UP000838763">
    <property type="component" value="Unassembled WGS sequence"/>
</dbReference>
<keyword evidence="3" id="KW-1133">Transmembrane helix</keyword>
<dbReference type="EMBL" id="CALLCH030000018">
    <property type="protein sequence ID" value="CAI4218542.1"/>
    <property type="molecule type" value="Genomic_DNA"/>
</dbReference>
<evidence type="ECO:0000313" key="8">
    <source>
        <dbReference type="Proteomes" id="UP000838763"/>
    </source>
</evidence>
<sequence length="246" mass="26822">MGKPIPIILSLLWSFAHPVLGLYQSYDPTTTDPEYAVSGVGDPTSTDETFTSNGISTGAKAAIGAVVGAAPKQPTAAEIRHCLLVALRNQVISVVLALGPYYLSALAAHFVACCLLREVLFYYAHRLLHTPGLYRAVHKIHHRFTAPVALAAQYAHPFEHVVANALPLAIPPALLHSHVLTSWAFLAFTLFETCTVHSGFDFFDGAAWMHDEHHRRFTVNFGVFGLLDRFHGTGVEKPQKTAGKTQ</sequence>
<name>A0A9P1H885_9PEZI</name>
<keyword evidence="5" id="KW-0732">Signal</keyword>